<reference evidence="11" key="1">
    <citation type="journal article" date="2019" name="Int. J. Syst. Evol. Microbiol.">
        <title>The Global Catalogue of Microorganisms (GCM) 10K type strain sequencing project: providing services to taxonomists for standard genome sequencing and annotation.</title>
        <authorList>
            <consortium name="The Broad Institute Genomics Platform"/>
            <consortium name="The Broad Institute Genome Sequencing Center for Infectious Disease"/>
            <person name="Wu L."/>
            <person name="Ma J."/>
        </authorList>
    </citation>
    <scope>NUCLEOTIDE SEQUENCE [LARGE SCALE GENOMIC DNA]</scope>
    <source>
        <strain evidence="11">CGMCC 1.14993</strain>
    </source>
</reference>
<dbReference type="InterPro" id="IPR005697">
    <property type="entry name" value="HST_MetA"/>
</dbReference>
<gene>
    <name evidence="10" type="primary">metA</name>
    <name evidence="8" type="synonym">metAA</name>
    <name evidence="10" type="ORF">GCM10007380_17420</name>
</gene>
<evidence type="ECO:0000313" key="11">
    <source>
        <dbReference type="Proteomes" id="UP000626244"/>
    </source>
</evidence>
<evidence type="ECO:0000256" key="9">
    <source>
        <dbReference type="PIRSR" id="PIRSR000450-1"/>
    </source>
</evidence>
<dbReference type="Proteomes" id="UP000626244">
    <property type="component" value="Unassembled WGS sequence"/>
</dbReference>
<keyword evidence="11" id="KW-1185">Reference proteome</keyword>
<evidence type="ECO:0000256" key="5">
    <source>
        <dbReference type="ARBA" id="ARBA00023167"/>
    </source>
</evidence>
<dbReference type="InterPro" id="IPR033752">
    <property type="entry name" value="MetA_family"/>
</dbReference>
<dbReference type="Gene3D" id="3.40.50.880">
    <property type="match status" value="1"/>
</dbReference>
<accession>A0A8J3EXY7</accession>
<evidence type="ECO:0000256" key="7">
    <source>
        <dbReference type="ARBA" id="ARBA00049043"/>
    </source>
</evidence>
<feature type="binding site" evidence="8">
    <location>
        <position position="192"/>
    </location>
    <ligand>
        <name>substrate</name>
    </ligand>
</feature>
<comment type="similarity">
    <text evidence="8">Belongs to the MetA family.</text>
</comment>
<evidence type="ECO:0000256" key="2">
    <source>
        <dbReference type="ARBA" id="ARBA00022490"/>
    </source>
</evidence>
<keyword evidence="2 8" id="KW-0963">Cytoplasm</keyword>
<evidence type="ECO:0000256" key="3">
    <source>
        <dbReference type="ARBA" id="ARBA00022605"/>
    </source>
</evidence>
<dbReference type="AlphaFoldDB" id="A0A8J3EXY7"/>
<dbReference type="PANTHER" id="PTHR20919:SF0">
    <property type="entry name" value="HOMOSERINE O-SUCCINYLTRANSFERASE"/>
    <property type="match status" value="1"/>
</dbReference>
<feature type="active site" evidence="8">
    <location>
        <position position="237"/>
    </location>
</feature>
<comment type="caution">
    <text evidence="8">Lacks conserved residue(s) required for the propagation of feature annotation.</text>
</comment>
<comment type="function">
    <text evidence="8">Transfers an acetyl group from acetyl-CoA to L-homoserine, forming acetyl-L-homoserine.</text>
</comment>
<organism evidence="10 11">
    <name type="scientific">Gottfriedia solisilvae</name>
    <dbReference type="NCBI Taxonomy" id="1516104"/>
    <lineage>
        <taxon>Bacteria</taxon>
        <taxon>Bacillati</taxon>
        <taxon>Bacillota</taxon>
        <taxon>Bacilli</taxon>
        <taxon>Bacillales</taxon>
        <taxon>Bacillaceae</taxon>
        <taxon>Gottfriedia</taxon>
    </lineage>
</organism>
<dbReference type="Pfam" id="PF04204">
    <property type="entry name" value="HTS"/>
    <property type="match status" value="1"/>
</dbReference>
<feature type="site" description="Important for acyl-CoA specificity" evidence="8">
    <location>
        <position position="111"/>
    </location>
</feature>
<dbReference type="InterPro" id="IPR029062">
    <property type="entry name" value="Class_I_gatase-like"/>
</dbReference>
<dbReference type="GO" id="GO:0005737">
    <property type="term" value="C:cytoplasm"/>
    <property type="evidence" value="ECO:0007669"/>
    <property type="project" value="UniProtKB-SubCell"/>
</dbReference>
<dbReference type="PIRSF" id="PIRSF000450">
    <property type="entry name" value="H_ser_succinyltr"/>
    <property type="match status" value="1"/>
</dbReference>
<sequence length="301" mass="35060">MPIIINKDLPATEVLSKENVFYMTKERAETQDIRPLNIGILNLMPTKIETETQILRLIANSPLQVDVELIGTESYKPKNISEEHVTSFYKTLSQVQDTKYDGFIITGAPVETLEFEEVDYWSELKEIMDYTKENVTSTLHICWGAQAGLYHHYGIPKYDLEQKMFGVFPHTLEDRFVKLVRGFDDQYYVPHSRHTEIKREDIDRVSGLKILSMSNEAGVHLVSSEDGKQIFATGHSEYCENTLKNEYERDRKRGLAIQVPKNYYENDDPTNPPIVRWRSHGNLLFSNWLNYYVYQETPYSL</sequence>
<evidence type="ECO:0000256" key="1">
    <source>
        <dbReference type="ARBA" id="ARBA00004496"/>
    </source>
</evidence>
<evidence type="ECO:0000256" key="4">
    <source>
        <dbReference type="ARBA" id="ARBA00022679"/>
    </source>
</evidence>
<comment type="subcellular location">
    <subcellularLocation>
        <location evidence="1 8">Cytoplasm</location>
    </subcellularLocation>
</comment>
<dbReference type="NCBIfam" id="TIGR01001">
    <property type="entry name" value="metA"/>
    <property type="match status" value="1"/>
</dbReference>
<dbReference type="GO" id="GO:0004414">
    <property type="term" value="F:homoserine O-acetyltransferase activity"/>
    <property type="evidence" value="ECO:0007669"/>
    <property type="project" value="UniProtKB-EC"/>
</dbReference>
<feature type="site" description="Important for substrate specificity" evidence="8">
    <location>
        <position position="192"/>
    </location>
</feature>
<dbReference type="EMBL" id="BMHB01000001">
    <property type="protein sequence ID" value="GGI13339.1"/>
    <property type="molecule type" value="Genomic_DNA"/>
</dbReference>
<dbReference type="GO" id="GO:0019281">
    <property type="term" value="P:L-methionine biosynthetic process from homoserine via O-succinyl-L-homoserine and cystathionine"/>
    <property type="evidence" value="ECO:0007669"/>
    <property type="project" value="InterPro"/>
</dbReference>
<evidence type="ECO:0000256" key="8">
    <source>
        <dbReference type="HAMAP-Rule" id="MF_00295"/>
    </source>
</evidence>
<comment type="caution">
    <text evidence="10">The sequence shown here is derived from an EMBL/GenBank/DDBJ whole genome shotgun (WGS) entry which is preliminary data.</text>
</comment>
<dbReference type="SUPFAM" id="SSF52317">
    <property type="entry name" value="Class I glutamine amidotransferase-like"/>
    <property type="match status" value="1"/>
</dbReference>
<dbReference type="FunFam" id="3.40.50.880:FF:000004">
    <property type="entry name" value="Homoserine O-succinyltransferase"/>
    <property type="match status" value="1"/>
</dbReference>
<keyword evidence="6 8" id="KW-0012">Acyltransferase</keyword>
<dbReference type="UniPathway" id="UPA00051">
    <property type="reaction ID" value="UER00074"/>
</dbReference>
<dbReference type="OrthoDB" id="9772423at2"/>
<dbReference type="RefSeq" id="WP_087998133.1">
    <property type="nucleotide sequence ID" value="NZ_BMHB01000001.1"/>
</dbReference>
<keyword evidence="3 8" id="KW-0028">Amino-acid biosynthesis</keyword>
<keyword evidence="4 8" id="KW-0808">Transferase</keyword>
<dbReference type="HAMAP" id="MF_00295">
    <property type="entry name" value="MetA_acyltransf"/>
    <property type="match status" value="1"/>
</dbReference>
<feature type="active site" description="Acyl-thioester intermediate" evidence="8 9">
    <location>
        <position position="142"/>
    </location>
</feature>
<comment type="pathway">
    <text evidence="8">Amino-acid biosynthesis; L-methionine biosynthesis via de novo pathway; O-acetyl-L-homoserine from L-homoserine: step 1/1.</text>
</comment>
<protein>
    <recommendedName>
        <fullName evidence="8">Homoserine O-acetyltransferase</fullName>
        <shortName evidence="8">HAT</shortName>
        <ecNumber evidence="8">2.3.1.31</ecNumber>
    </recommendedName>
    <alternativeName>
        <fullName evidence="8">Homoserine transacetylase</fullName>
        <shortName evidence="8">HTA</shortName>
    </alternativeName>
</protein>
<keyword evidence="5 8" id="KW-0486">Methionine biosynthesis</keyword>
<dbReference type="CDD" id="cd03131">
    <property type="entry name" value="GATase1_HTS"/>
    <property type="match status" value="1"/>
</dbReference>
<dbReference type="PANTHER" id="PTHR20919">
    <property type="entry name" value="HOMOSERINE O-SUCCINYLTRANSFERASE"/>
    <property type="match status" value="1"/>
</dbReference>
<name>A0A8J3EXY7_9BACI</name>
<dbReference type="EC" id="2.3.1.31" evidence="8"/>
<dbReference type="GO" id="GO:0008899">
    <property type="term" value="F:homoserine O-succinyltransferase activity"/>
    <property type="evidence" value="ECO:0007669"/>
    <property type="project" value="UniProtKB-UniRule"/>
</dbReference>
<feature type="binding site" evidence="8">
    <location>
        <position position="249"/>
    </location>
    <ligand>
        <name>substrate</name>
    </ligand>
</feature>
<evidence type="ECO:0000313" key="10">
    <source>
        <dbReference type="EMBL" id="GGI13339.1"/>
    </source>
</evidence>
<feature type="active site" description="Proton acceptor" evidence="8">
    <location>
        <position position="235"/>
    </location>
</feature>
<evidence type="ECO:0000256" key="6">
    <source>
        <dbReference type="ARBA" id="ARBA00023315"/>
    </source>
</evidence>
<comment type="catalytic activity">
    <reaction evidence="7 8">
        <text>L-homoserine + acetyl-CoA = O-acetyl-L-homoserine + CoA</text>
        <dbReference type="Rhea" id="RHEA:13701"/>
        <dbReference type="ChEBI" id="CHEBI:57287"/>
        <dbReference type="ChEBI" id="CHEBI:57288"/>
        <dbReference type="ChEBI" id="CHEBI:57476"/>
        <dbReference type="ChEBI" id="CHEBI:57716"/>
        <dbReference type="EC" id="2.3.1.31"/>
    </reaction>
</comment>
<feature type="binding site" evidence="8">
    <location>
        <position position="163"/>
    </location>
    <ligand>
        <name>substrate</name>
    </ligand>
</feature>
<proteinExistence type="inferred from homology"/>